<proteinExistence type="predicted"/>
<reference evidence="1 2" key="1">
    <citation type="submission" date="2019-03" db="EMBL/GenBank/DDBJ databases">
        <title>Genomic Encyclopedia of Type Strains, Phase IV (KMG-IV): sequencing the most valuable type-strain genomes for metagenomic binning, comparative biology and taxonomic classification.</title>
        <authorList>
            <person name="Goeker M."/>
        </authorList>
    </citation>
    <scope>NUCLEOTIDE SEQUENCE [LARGE SCALE GENOMIC DNA]</scope>
    <source>
        <strain evidence="1 2">DSM 28287</strain>
    </source>
</reference>
<name>A0A4R6Q5T8_9FIRM</name>
<protein>
    <submittedName>
        <fullName evidence="1">Uncharacterized protein</fullName>
    </submittedName>
</protein>
<evidence type="ECO:0000313" key="2">
    <source>
        <dbReference type="Proteomes" id="UP000295500"/>
    </source>
</evidence>
<accession>A0A4R6Q5T8</accession>
<dbReference type="EMBL" id="SNXO01000016">
    <property type="protein sequence ID" value="TDP56369.1"/>
    <property type="molecule type" value="Genomic_DNA"/>
</dbReference>
<dbReference type="RefSeq" id="WP_133528421.1">
    <property type="nucleotide sequence ID" value="NZ_SNXO01000016.1"/>
</dbReference>
<dbReference type="OrthoDB" id="2085082at2"/>
<gene>
    <name evidence="1" type="ORF">EV211_11632</name>
</gene>
<dbReference type="AlphaFoldDB" id="A0A4R6Q5T8"/>
<comment type="caution">
    <text evidence="1">The sequence shown here is derived from an EMBL/GenBank/DDBJ whole genome shotgun (WGS) entry which is preliminary data.</text>
</comment>
<organism evidence="1 2">
    <name type="scientific">Aminicella lysinilytica</name>
    <dbReference type="NCBI Taxonomy" id="433323"/>
    <lineage>
        <taxon>Bacteria</taxon>
        <taxon>Bacillati</taxon>
        <taxon>Bacillota</taxon>
        <taxon>Clostridia</taxon>
        <taxon>Peptostreptococcales</taxon>
        <taxon>Anaerovoracaceae</taxon>
        <taxon>Aminicella</taxon>
    </lineage>
</organism>
<dbReference type="Proteomes" id="UP000295500">
    <property type="component" value="Unassembled WGS sequence"/>
</dbReference>
<evidence type="ECO:0000313" key="1">
    <source>
        <dbReference type="EMBL" id="TDP56369.1"/>
    </source>
</evidence>
<keyword evidence="2" id="KW-1185">Reference proteome</keyword>
<sequence length="61" mass="7136">MEKTKKCYQFICSKFPECKLAAGSCCAIEVDEYEQSISEEECSEKNDYKLFVQKQKFYTGQ</sequence>